<organism evidence="2 3">
    <name type="scientific">Crotalaria pallida</name>
    <name type="common">Smooth rattlebox</name>
    <name type="synonym">Crotalaria striata</name>
    <dbReference type="NCBI Taxonomy" id="3830"/>
    <lineage>
        <taxon>Eukaryota</taxon>
        <taxon>Viridiplantae</taxon>
        <taxon>Streptophyta</taxon>
        <taxon>Embryophyta</taxon>
        <taxon>Tracheophyta</taxon>
        <taxon>Spermatophyta</taxon>
        <taxon>Magnoliopsida</taxon>
        <taxon>eudicotyledons</taxon>
        <taxon>Gunneridae</taxon>
        <taxon>Pentapetalae</taxon>
        <taxon>rosids</taxon>
        <taxon>fabids</taxon>
        <taxon>Fabales</taxon>
        <taxon>Fabaceae</taxon>
        <taxon>Papilionoideae</taxon>
        <taxon>50 kb inversion clade</taxon>
        <taxon>genistoids sensu lato</taxon>
        <taxon>core genistoids</taxon>
        <taxon>Crotalarieae</taxon>
        <taxon>Crotalaria</taxon>
    </lineage>
</organism>
<keyword evidence="1" id="KW-0472">Membrane</keyword>
<evidence type="ECO:0000313" key="3">
    <source>
        <dbReference type="Proteomes" id="UP001372338"/>
    </source>
</evidence>
<proteinExistence type="predicted"/>
<keyword evidence="3" id="KW-1185">Reference proteome</keyword>
<reference evidence="2 3" key="1">
    <citation type="submission" date="2024-01" db="EMBL/GenBank/DDBJ databases">
        <title>The genomes of 5 underutilized Papilionoideae crops provide insights into root nodulation and disease resistanc.</title>
        <authorList>
            <person name="Yuan L."/>
        </authorList>
    </citation>
    <scope>NUCLEOTIDE SEQUENCE [LARGE SCALE GENOMIC DNA]</scope>
    <source>
        <strain evidence="2">ZHUSHIDOU_FW_LH</strain>
        <tissue evidence="2">Leaf</tissue>
    </source>
</reference>
<evidence type="ECO:0000313" key="2">
    <source>
        <dbReference type="EMBL" id="KAK7292236.1"/>
    </source>
</evidence>
<keyword evidence="1" id="KW-0812">Transmembrane</keyword>
<feature type="transmembrane region" description="Helical" evidence="1">
    <location>
        <begin position="21"/>
        <end position="42"/>
    </location>
</feature>
<sequence>MEKASDCRLKRKDLVVAKEAAILFMIAYDGFSASELCLHYLIASSNVNDVLFSPSFSKLEGKELMKLIRYLAKWLNKYERFPPAVPCPKASSTILKGLKNCDWIPKLEDVVKCVVGGGWVLRSPERSSRVMITVSHSQSQGWVVSLFVSCLLRSLSLSFPATSAAYTTATSISWRVVS</sequence>
<comment type="caution">
    <text evidence="2">The sequence shown here is derived from an EMBL/GenBank/DDBJ whole genome shotgun (WGS) entry which is preliminary data.</text>
</comment>
<accession>A0AAN9PBN7</accession>
<keyword evidence="1" id="KW-1133">Transmembrane helix</keyword>
<gene>
    <name evidence="2" type="ORF">RIF29_08013</name>
</gene>
<protein>
    <submittedName>
        <fullName evidence="2">Uncharacterized protein</fullName>
    </submittedName>
</protein>
<dbReference type="PANTHER" id="PTHR37181:SF1">
    <property type="entry name" value="F6A14.6 PROTEIN"/>
    <property type="match status" value="1"/>
</dbReference>
<evidence type="ECO:0000256" key="1">
    <source>
        <dbReference type="SAM" id="Phobius"/>
    </source>
</evidence>
<dbReference type="EMBL" id="JAYWIO010000001">
    <property type="protein sequence ID" value="KAK7292236.1"/>
    <property type="molecule type" value="Genomic_DNA"/>
</dbReference>
<name>A0AAN9PBN7_CROPI</name>
<dbReference type="Proteomes" id="UP001372338">
    <property type="component" value="Unassembled WGS sequence"/>
</dbReference>
<dbReference type="PANTHER" id="PTHR37181">
    <property type="entry name" value="F6A14.6 PROTEIN"/>
    <property type="match status" value="1"/>
</dbReference>
<dbReference type="AlphaFoldDB" id="A0AAN9PBN7"/>